<dbReference type="Proteomes" id="UP000587880">
    <property type="component" value="Unassembled WGS sequence"/>
</dbReference>
<proteinExistence type="predicted"/>
<dbReference type="AlphaFoldDB" id="A0A7X9XRY0"/>
<dbReference type="EMBL" id="JABAGD010000106">
    <property type="protein sequence ID" value="NMF07984.1"/>
    <property type="molecule type" value="Genomic_DNA"/>
</dbReference>
<name>A0A7X9XRY0_CLOBE</name>
<protein>
    <submittedName>
        <fullName evidence="1">Uncharacterized protein</fullName>
    </submittedName>
</protein>
<accession>A0A7X9XRY0</accession>
<evidence type="ECO:0000313" key="1">
    <source>
        <dbReference type="EMBL" id="NMF07984.1"/>
    </source>
</evidence>
<gene>
    <name evidence="1" type="ORF">HF849_25345</name>
</gene>
<comment type="caution">
    <text evidence="1">The sequence shown here is derived from an EMBL/GenBank/DDBJ whole genome shotgun (WGS) entry which is preliminary data.</text>
</comment>
<organism evidence="1 2">
    <name type="scientific">Clostridium beijerinckii</name>
    <name type="common">Clostridium MP</name>
    <dbReference type="NCBI Taxonomy" id="1520"/>
    <lineage>
        <taxon>Bacteria</taxon>
        <taxon>Bacillati</taxon>
        <taxon>Bacillota</taxon>
        <taxon>Clostridia</taxon>
        <taxon>Eubacteriales</taxon>
        <taxon>Clostridiaceae</taxon>
        <taxon>Clostridium</taxon>
    </lineage>
</organism>
<evidence type="ECO:0000313" key="2">
    <source>
        <dbReference type="Proteomes" id="UP000587880"/>
    </source>
</evidence>
<sequence>MLSDDIPSYVIRYCEQLNEVKWIWFYVQMMEAVIITEELDYLFYVLKWILKTDFHDLAYEMYFYDMINPECSSESLIKDEYRAMYSQRYHTQFMEDLSVHR</sequence>
<reference evidence="1 2" key="1">
    <citation type="submission" date="2020-04" db="EMBL/GenBank/DDBJ databases">
        <authorList>
            <person name="Hitch T.C.A."/>
            <person name="Wylensek D."/>
            <person name="Clavel T."/>
        </authorList>
    </citation>
    <scope>NUCLEOTIDE SEQUENCE [LARGE SCALE GENOMIC DNA]</scope>
    <source>
        <strain evidence="1 2">WB01_NA02</strain>
    </source>
</reference>